<organism evidence="2 3">
    <name type="scientific">Pontibacter locisalis</name>
    <dbReference type="NCBI Taxonomy" id="1719035"/>
    <lineage>
        <taxon>Bacteria</taxon>
        <taxon>Pseudomonadati</taxon>
        <taxon>Bacteroidota</taxon>
        <taxon>Cytophagia</taxon>
        <taxon>Cytophagales</taxon>
        <taxon>Hymenobacteraceae</taxon>
        <taxon>Pontibacter</taxon>
    </lineage>
</organism>
<feature type="coiled-coil region" evidence="1">
    <location>
        <begin position="76"/>
        <end position="139"/>
    </location>
</feature>
<dbReference type="EMBL" id="JBHULU010000015">
    <property type="protein sequence ID" value="MFD2514320.1"/>
    <property type="molecule type" value="Genomic_DNA"/>
</dbReference>
<dbReference type="RefSeq" id="WP_377506674.1">
    <property type="nucleotide sequence ID" value="NZ_JBHULU010000015.1"/>
</dbReference>
<proteinExistence type="predicted"/>
<evidence type="ECO:0000313" key="3">
    <source>
        <dbReference type="Proteomes" id="UP001597544"/>
    </source>
</evidence>
<dbReference type="Proteomes" id="UP001597544">
    <property type="component" value="Unassembled WGS sequence"/>
</dbReference>
<keyword evidence="3" id="KW-1185">Reference proteome</keyword>
<name>A0ABW5ILN4_9BACT</name>
<evidence type="ECO:0000313" key="2">
    <source>
        <dbReference type="EMBL" id="MFD2514320.1"/>
    </source>
</evidence>
<reference evidence="3" key="1">
    <citation type="journal article" date="2019" name="Int. J. Syst. Evol. Microbiol.">
        <title>The Global Catalogue of Microorganisms (GCM) 10K type strain sequencing project: providing services to taxonomists for standard genome sequencing and annotation.</title>
        <authorList>
            <consortium name="The Broad Institute Genomics Platform"/>
            <consortium name="The Broad Institute Genome Sequencing Center for Infectious Disease"/>
            <person name="Wu L."/>
            <person name="Ma J."/>
        </authorList>
    </citation>
    <scope>NUCLEOTIDE SEQUENCE [LARGE SCALE GENOMIC DNA]</scope>
    <source>
        <strain evidence="3">KCTC 42498</strain>
    </source>
</reference>
<gene>
    <name evidence="2" type="ORF">ACFSRY_10620</name>
</gene>
<sequence length="179" mass="20864">MSAKSFEILLETAFDTENPSVFEEGATKVYEQFEKVYRDTHLKGGKLTEELSFRFERLRLGVAIAFVKAFTRLSTNEKSKEALDTLKEALKAKSTREIDKIVQKKITTFDNLYHEIFVNEQREQILELFERTLDAATKEELDELIFEGLDLLQEVDWDAAEQEEDDDIEPLDEDFLKNI</sequence>
<protein>
    <submittedName>
        <fullName evidence="2">Uncharacterized protein</fullName>
    </submittedName>
</protein>
<evidence type="ECO:0000256" key="1">
    <source>
        <dbReference type="SAM" id="Coils"/>
    </source>
</evidence>
<accession>A0ABW5ILN4</accession>
<keyword evidence="1" id="KW-0175">Coiled coil</keyword>
<comment type="caution">
    <text evidence="2">The sequence shown here is derived from an EMBL/GenBank/DDBJ whole genome shotgun (WGS) entry which is preliminary data.</text>
</comment>